<dbReference type="Proteomes" id="UP000709295">
    <property type="component" value="Unassembled WGS sequence"/>
</dbReference>
<organism evidence="2 3">
    <name type="scientific">Phytophthora aleatoria</name>
    <dbReference type="NCBI Taxonomy" id="2496075"/>
    <lineage>
        <taxon>Eukaryota</taxon>
        <taxon>Sar</taxon>
        <taxon>Stramenopiles</taxon>
        <taxon>Oomycota</taxon>
        <taxon>Peronosporomycetes</taxon>
        <taxon>Peronosporales</taxon>
        <taxon>Peronosporaceae</taxon>
        <taxon>Phytophthora</taxon>
    </lineage>
</organism>
<reference evidence="2" key="1">
    <citation type="submission" date="2021-01" db="EMBL/GenBank/DDBJ databases">
        <title>Phytophthora aleatoria, a newly-described species from Pinus radiata is distinct from Phytophthora cactorum isolates based on comparative genomics.</title>
        <authorList>
            <person name="Mcdougal R."/>
            <person name="Panda P."/>
            <person name="Williams N."/>
            <person name="Studholme D.J."/>
        </authorList>
    </citation>
    <scope>NUCLEOTIDE SEQUENCE</scope>
    <source>
        <strain evidence="2">NZFS 4037</strain>
    </source>
</reference>
<gene>
    <name evidence="2" type="ORF">JG688_00006303</name>
</gene>
<dbReference type="EMBL" id="JAENGY010000271">
    <property type="protein sequence ID" value="KAG6967485.1"/>
    <property type="molecule type" value="Genomic_DNA"/>
</dbReference>
<feature type="non-terminal residue" evidence="2">
    <location>
        <position position="430"/>
    </location>
</feature>
<evidence type="ECO:0000256" key="1">
    <source>
        <dbReference type="SAM" id="MobiDB-lite"/>
    </source>
</evidence>
<feature type="compositionally biased region" description="Polar residues" evidence="1">
    <location>
        <begin position="181"/>
        <end position="192"/>
    </location>
</feature>
<protein>
    <submittedName>
        <fullName evidence="2">Uncharacterized protein</fullName>
    </submittedName>
</protein>
<accession>A0A8J5JBL9</accession>
<evidence type="ECO:0000313" key="3">
    <source>
        <dbReference type="Proteomes" id="UP000709295"/>
    </source>
</evidence>
<comment type="caution">
    <text evidence="2">The sequence shown here is derived from an EMBL/GenBank/DDBJ whole genome shotgun (WGS) entry which is preliminary data.</text>
</comment>
<proteinExistence type="predicted"/>
<dbReference type="AlphaFoldDB" id="A0A8J5JBL9"/>
<feature type="region of interest" description="Disordered" evidence="1">
    <location>
        <begin position="130"/>
        <end position="198"/>
    </location>
</feature>
<name>A0A8J5JBL9_9STRA</name>
<keyword evidence="3" id="KW-1185">Reference proteome</keyword>
<evidence type="ECO:0000313" key="2">
    <source>
        <dbReference type="EMBL" id="KAG6967485.1"/>
    </source>
</evidence>
<sequence length="430" mass="47645">MALFVAKLRDVEQQFLRVTQVVHLHVTLTESSLKHDHDVVMAESELSSLVDSVERAQNDLQTTTLRFVEIMKEYLQPRGADTDDETETEDEAEDFEIGVDPVEDEDSIIDVKSAIGIALETSVASSRELLQDTNTPSCELLRSSEETDDVEAVDTMGTHKGGAVDEDENVEPGVEPRCANATRNTGTSTAASETHCRKMTPNKKGSLTVYLEAAKELKNVINRIPEDEVGVNIFDRLDALTISKWTNAVIAQSFCEASKLTVSLFNLGKKNKFNQAWIIQAIIAFDSIHNKASGTVVAQALLPILEHRNALVVYFDQRFSNFLTAIALSTTKMISKKMKTKQLKKTVANVAEKLMLIVHAHKYLLAEAQQRLDSLGRAVRERVANSLAVLEGMVARVLAIYNVHGEEAFAVSPAKRGCPPRSEVENYREF</sequence>